<organism evidence="3">
    <name type="scientific">Taenia asiatica</name>
    <name type="common">Asian tapeworm</name>
    <dbReference type="NCBI Taxonomy" id="60517"/>
    <lineage>
        <taxon>Eukaryota</taxon>
        <taxon>Metazoa</taxon>
        <taxon>Spiralia</taxon>
        <taxon>Lophotrochozoa</taxon>
        <taxon>Platyhelminthes</taxon>
        <taxon>Cestoda</taxon>
        <taxon>Eucestoda</taxon>
        <taxon>Cyclophyllidea</taxon>
        <taxon>Taeniidae</taxon>
        <taxon>Taenia</taxon>
    </lineage>
</organism>
<dbReference type="AlphaFoldDB" id="A0A0R3WFJ8"/>
<evidence type="ECO:0000313" key="1">
    <source>
        <dbReference type="EMBL" id="VDK44508.1"/>
    </source>
</evidence>
<name>A0A0R3WFJ8_TAEAS</name>
<keyword evidence="2" id="KW-1185">Reference proteome</keyword>
<dbReference type="OrthoDB" id="10455402at2759"/>
<sequence length="103" mass="11322">MNSSHSLHSVKPLKPLSDEVDEQNMEVQIPKLPLSPSMIGRACPGQAALANSTLNPISPILSNSPPFSSLMRFINSSVFSVNHAVHYLNERSASKDWDYLGKF</sequence>
<dbReference type="Proteomes" id="UP000282613">
    <property type="component" value="Unassembled WGS sequence"/>
</dbReference>
<reference evidence="1 2" key="2">
    <citation type="submission" date="2018-11" db="EMBL/GenBank/DDBJ databases">
        <authorList>
            <consortium name="Pathogen Informatics"/>
        </authorList>
    </citation>
    <scope>NUCLEOTIDE SEQUENCE [LARGE SCALE GENOMIC DNA]</scope>
</reference>
<protein>
    <submittedName>
        <fullName evidence="3">Fork-head domain-containing protein</fullName>
    </submittedName>
</protein>
<reference evidence="3" key="1">
    <citation type="submission" date="2017-02" db="UniProtKB">
        <authorList>
            <consortium name="WormBaseParasite"/>
        </authorList>
    </citation>
    <scope>IDENTIFICATION</scope>
</reference>
<proteinExistence type="predicted"/>
<dbReference type="EMBL" id="UYRS01019306">
    <property type="protein sequence ID" value="VDK44508.1"/>
    <property type="molecule type" value="Genomic_DNA"/>
</dbReference>
<evidence type="ECO:0000313" key="3">
    <source>
        <dbReference type="WBParaSite" id="TASK_0000964101-mRNA-1"/>
    </source>
</evidence>
<accession>A0A0R3WFJ8</accession>
<dbReference type="WBParaSite" id="TASK_0000964101-mRNA-1">
    <property type="protein sequence ID" value="TASK_0000964101-mRNA-1"/>
    <property type="gene ID" value="TASK_0000964101"/>
</dbReference>
<evidence type="ECO:0000313" key="2">
    <source>
        <dbReference type="Proteomes" id="UP000282613"/>
    </source>
</evidence>
<gene>
    <name evidence="1" type="ORF">TASK_LOCUS9642</name>
</gene>